<feature type="region of interest" description="Disordered" evidence="8">
    <location>
        <begin position="1"/>
        <end position="42"/>
    </location>
</feature>
<comment type="subcellular location">
    <subcellularLocation>
        <location evidence="1">Cytoplasm</location>
        <location evidence="1">Cytoskeleton</location>
    </subcellularLocation>
</comment>
<dbReference type="GO" id="GO:0005200">
    <property type="term" value="F:structural constituent of cytoskeleton"/>
    <property type="evidence" value="ECO:0007669"/>
    <property type="project" value="InterPro"/>
</dbReference>
<feature type="compositionally biased region" description="Basic and acidic residues" evidence="8">
    <location>
        <begin position="14"/>
        <end position="25"/>
    </location>
</feature>
<gene>
    <name evidence="9" type="ORF">FOZ61_008984</name>
</gene>
<keyword evidence="4" id="KW-0493">Microtubule</keyword>
<evidence type="ECO:0000256" key="6">
    <source>
        <dbReference type="ARBA" id="ARBA00023212"/>
    </source>
</evidence>
<feature type="coiled-coil region" evidence="7">
    <location>
        <begin position="106"/>
        <end position="155"/>
    </location>
</feature>
<keyword evidence="5 7" id="KW-0175">Coiled coil</keyword>
<comment type="similarity">
    <text evidence="2">Belongs to the SF-assemblin family.</text>
</comment>
<accession>A0A7J6L3J1</accession>
<dbReference type="Proteomes" id="UP000570595">
    <property type="component" value="Unassembled WGS sequence"/>
</dbReference>
<dbReference type="GO" id="GO:0005874">
    <property type="term" value="C:microtubule"/>
    <property type="evidence" value="ECO:0007669"/>
    <property type="project" value="UniProtKB-KW"/>
</dbReference>
<dbReference type="PANTHER" id="PTHR40412:SF1">
    <property type="entry name" value="SF-ASSEMBLIN"/>
    <property type="match status" value="1"/>
</dbReference>
<comment type="caution">
    <text evidence="9">The sequence shown here is derived from an EMBL/GenBank/DDBJ whole genome shotgun (WGS) entry which is preliminary data.</text>
</comment>
<keyword evidence="6" id="KW-0206">Cytoskeleton</keyword>
<dbReference type="AlphaFoldDB" id="A0A7J6L3J1"/>
<dbReference type="PANTHER" id="PTHR40412">
    <property type="entry name" value="SF-ASSEMBLIN"/>
    <property type="match status" value="1"/>
</dbReference>
<feature type="region of interest" description="Disordered" evidence="8">
    <location>
        <begin position="339"/>
        <end position="422"/>
    </location>
</feature>
<dbReference type="InterPro" id="IPR008374">
    <property type="entry name" value="SF_assemblin/giardin_b"/>
</dbReference>
<name>A0A7J6L3J1_PEROL</name>
<dbReference type="EMBL" id="JABAHT010000621">
    <property type="protein sequence ID" value="KAF4653449.1"/>
    <property type="molecule type" value="Genomic_DNA"/>
</dbReference>
<organism evidence="9 10">
    <name type="scientific">Perkinsus olseni</name>
    <name type="common">Perkinsus atlanticus</name>
    <dbReference type="NCBI Taxonomy" id="32597"/>
    <lineage>
        <taxon>Eukaryota</taxon>
        <taxon>Sar</taxon>
        <taxon>Alveolata</taxon>
        <taxon>Perkinsozoa</taxon>
        <taxon>Perkinsea</taxon>
        <taxon>Perkinsida</taxon>
        <taxon>Perkinsidae</taxon>
        <taxon>Perkinsus</taxon>
    </lineage>
</organism>
<protein>
    <submittedName>
        <fullName evidence="9">Uncharacterized protein</fullName>
    </submittedName>
</protein>
<proteinExistence type="inferred from homology"/>
<evidence type="ECO:0000256" key="1">
    <source>
        <dbReference type="ARBA" id="ARBA00004245"/>
    </source>
</evidence>
<keyword evidence="3" id="KW-0963">Cytoplasm</keyword>
<evidence type="ECO:0000313" key="10">
    <source>
        <dbReference type="Proteomes" id="UP000570595"/>
    </source>
</evidence>
<dbReference type="OrthoDB" id="436622at2759"/>
<evidence type="ECO:0000256" key="3">
    <source>
        <dbReference type="ARBA" id="ARBA00022490"/>
    </source>
</evidence>
<evidence type="ECO:0000256" key="2">
    <source>
        <dbReference type="ARBA" id="ARBA00005678"/>
    </source>
</evidence>
<evidence type="ECO:0000313" key="9">
    <source>
        <dbReference type="EMBL" id="KAF4653449.1"/>
    </source>
</evidence>
<sequence length="589" mass="64485">MTLDEPPRGGPPASREDDSSSRKASEASVGAPGLSESKSEKADMLEGLAKKVAGMAVVFTEANAAREKEREALREKHLNVLMCIEETKKDVIAEASRLRSTIESYAAKTDHELKRLNEELKTLLEAKHTEAMARIEELERRATEVESALAAEIEERKRHTDSVLGMLQRQVEEISKSVATETAIRRSNHDMLNKKLADSVEAVTKELDEEKFSRDVLCTNVRQQMSSNYEEVSKRQLRVQRWTQDLVHSLRKAIEVEEGMRSASQGSIIESISAFLRRFEEDIKGEAGMVRLGLVTPSRLPSQLVFCRTEIGIIVGIGRNGRYDGHFKSTAYGIRIALSEGSPGDDDVPEKPKKRSSHFQAGGGPLKLAKRQEGSDASDGSAKSSYESPVSGLALSGALHSRRGDDETGGGSSTFGVGAHSQPGIAFPAEAVTEEWEGQHVVPYGEADHRVSPPIIPDGEYETLGTGLDDVRKITVNVRTDAETHQRWVGLRVELGAYEWPLYFSEVTADSREGCLYLDYSDQEHSGDLGLLGACIQFHPGPLVYPRICRDAGGGWSLRFNKTGSSGGTDGESPTPFTIDIKLHAVLPS</sequence>
<evidence type="ECO:0000256" key="8">
    <source>
        <dbReference type="SAM" id="MobiDB-lite"/>
    </source>
</evidence>
<evidence type="ECO:0000256" key="5">
    <source>
        <dbReference type="ARBA" id="ARBA00023054"/>
    </source>
</evidence>
<evidence type="ECO:0000256" key="4">
    <source>
        <dbReference type="ARBA" id="ARBA00022701"/>
    </source>
</evidence>
<reference evidence="9 10" key="1">
    <citation type="submission" date="2020-04" db="EMBL/GenBank/DDBJ databases">
        <title>Perkinsus olseni comparative genomics.</title>
        <authorList>
            <person name="Bogema D.R."/>
        </authorList>
    </citation>
    <scope>NUCLEOTIDE SEQUENCE [LARGE SCALE GENOMIC DNA]</scope>
    <source>
        <strain evidence="9">ATCC PRA-179</strain>
    </source>
</reference>
<evidence type="ECO:0000256" key="7">
    <source>
        <dbReference type="SAM" id="Coils"/>
    </source>
</evidence>
<feature type="compositionally biased region" description="Low complexity" evidence="8">
    <location>
        <begin position="375"/>
        <end position="385"/>
    </location>
</feature>